<dbReference type="PANTHER" id="PTHR43877">
    <property type="entry name" value="AMINOALKYLPHOSPHONATE N-ACETYLTRANSFERASE-RELATED-RELATED"/>
    <property type="match status" value="1"/>
</dbReference>
<gene>
    <name evidence="4" type="ORF">OPKNFCMD_6408</name>
</gene>
<reference evidence="4" key="2">
    <citation type="submission" date="2021-08" db="EMBL/GenBank/DDBJ databases">
        <authorList>
            <person name="Tani A."/>
            <person name="Ola A."/>
            <person name="Ogura Y."/>
            <person name="Katsura K."/>
            <person name="Hayashi T."/>
        </authorList>
    </citation>
    <scope>NUCLEOTIDE SEQUENCE</scope>
    <source>
        <strain evidence="4">KCTC 52305</strain>
    </source>
</reference>
<feature type="domain" description="N-acetyltransferase" evidence="3">
    <location>
        <begin position="1"/>
        <end position="156"/>
    </location>
</feature>
<dbReference type="Gene3D" id="3.40.630.30">
    <property type="match status" value="1"/>
</dbReference>
<dbReference type="Pfam" id="PF00583">
    <property type="entry name" value="Acetyltransf_1"/>
    <property type="match status" value="1"/>
</dbReference>
<dbReference type="InterPro" id="IPR000182">
    <property type="entry name" value="GNAT_dom"/>
</dbReference>
<proteinExistence type="predicted"/>
<dbReference type="RefSeq" id="WP_128566414.1">
    <property type="nucleotide sequence ID" value="NZ_BPQH01000033.1"/>
</dbReference>
<sequence length="156" mass="15902">MLVRAAAPADHARLAALFEEMQAYYAVPCPPRPAIEAGLASRPEGAEILVAEAGDALLGFAAFSATYPGPGLAGGLFLKELFVAAAHRGGGAGRALVRAVAAAATARGLGRVDWTADAGDARLLAFYRSLGGSPKPDKVFFRLEGEALAGLGRDPG</sequence>
<name>A0ABQ4RA26_9HYPH</name>
<organism evidence="4 5">
    <name type="scientific">Methylobacterium crusticola</name>
    <dbReference type="NCBI Taxonomy" id="1697972"/>
    <lineage>
        <taxon>Bacteria</taxon>
        <taxon>Pseudomonadati</taxon>
        <taxon>Pseudomonadota</taxon>
        <taxon>Alphaproteobacteria</taxon>
        <taxon>Hyphomicrobiales</taxon>
        <taxon>Methylobacteriaceae</taxon>
        <taxon>Methylobacterium</taxon>
    </lineage>
</organism>
<dbReference type="InterPro" id="IPR016181">
    <property type="entry name" value="Acyl_CoA_acyltransferase"/>
</dbReference>
<reference evidence="4" key="1">
    <citation type="journal article" date="2021" name="Front. Microbiol.">
        <title>Comprehensive Comparative Genomics and Phenotyping of Methylobacterium Species.</title>
        <authorList>
            <person name="Alessa O."/>
            <person name="Ogura Y."/>
            <person name="Fujitani Y."/>
            <person name="Takami H."/>
            <person name="Hayashi T."/>
            <person name="Sahin N."/>
            <person name="Tani A."/>
        </authorList>
    </citation>
    <scope>NUCLEOTIDE SEQUENCE</scope>
    <source>
        <strain evidence="4">KCTC 52305</strain>
    </source>
</reference>
<dbReference type="PANTHER" id="PTHR43877:SF2">
    <property type="entry name" value="AMINOALKYLPHOSPHONATE N-ACETYLTRANSFERASE-RELATED"/>
    <property type="match status" value="1"/>
</dbReference>
<comment type="caution">
    <text evidence="4">The sequence shown here is derived from an EMBL/GenBank/DDBJ whole genome shotgun (WGS) entry which is preliminary data.</text>
</comment>
<dbReference type="InterPro" id="IPR050832">
    <property type="entry name" value="Bact_Acetyltransf"/>
</dbReference>
<protein>
    <recommendedName>
        <fullName evidence="3">N-acetyltransferase domain-containing protein</fullName>
    </recommendedName>
</protein>
<keyword evidence="5" id="KW-1185">Reference proteome</keyword>
<keyword evidence="1" id="KW-0808">Transferase</keyword>
<evidence type="ECO:0000313" key="4">
    <source>
        <dbReference type="EMBL" id="GJD53631.1"/>
    </source>
</evidence>
<evidence type="ECO:0000259" key="3">
    <source>
        <dbReference type="PROSITE" id="PS51186"/>
    </source>
</evidence>
<keyword evidence="2" id="KW-0012">Acyltransferase</keyword>
<dbReference type="SUPFAM" id="SSF55729">
    <property type="entry name" value="Acyl-CoA N-acyltransferases (Nat)"/>
    <property type="match status" value="1"/>
</dbReference>
<accession>A0ABQ4RA26</accession>
<evidence type="ECO:0000256" key="1">
    <source>
        <dbReference type="ARBA" id="ARBA00022679"/>
    </source>
</evidence>
<dbReference type="EMBL" id="BPQH01000033">
    <property type="protein sequence ID" value="GJD53631.1"/>
    <property type="molecule type" value="Genomic_DNA"/>
</dbReference>
<evidence type="ECO:0000313" key="5">
    <source>
        <dbReference type="Proteomes" id="UP001055167"/>
    </source>
</evidence>
<evidence type="ECO:0000256" key="2">
    <source>
        <dbReference type="ARBA" id="ARBA00023315"/>
    </source>
</evidence>
<dbReference type="PROSITE" id="PS51186">
    <property type="entry name" value="GNAT"/>
    <property type="match status" value="1"/>
</dbReference>
<dbReference type="Proteomes" id="UP001055167">
    <property type="component" value="Unassembled WGS sequence"/>
</dbReference>